<feature type="region of interest" description="Disordered" evidence="4">
    <location>
        <begin position="1"/>
        <end position="61"/>
    </location>
</feature>
<dbReference type="CDD" id="cd03219">
    <property type="entry name" value="ABC_Mj1267_LivG_branched"/>
    <property type="match status" value="1"/>
</dbReference>
<dbReference type="PANTHER" id="PTHR45772:SF7">
    <property type="entry name" value="AMINO ACID ABC TRANSPORTER ATP-BINDING PROTEIN"/>
    <property type="match status" value="1"/>
</dbReference>
<evidence type="ECO:0000256" key="4">
    <source>
        <dbReference type="SAM" id="MobiDB-lite"/>
    </source>
</evidence>
<feature type="domain" description="ABC transporter" evidence="5">
    <location>
        <begin position="100"/>
        <end position="347"/>
    </location>
</feature>
<dbReference type="Gene3D" id="3.40.50.300">
    <property type="entry name" value="P-loop containing nucleotide triphosphate hydrolases"/>
    <property type="match status" value="1"/>
</dbReference>
<protein>
    <submittedName>
        <fullName evidence="6">ABC transporter ATP-binding protein</fullName>
    </submittedName>
</protein>
<dbReference type="GO" id="GO:1903805">
    <property type="term" value="P:L-valine import across plasma membrane"/>
    <property type="evidence" value="ECO:0007669"/>
    <property type="project" value="TreeGrafter"/>
</dbReference>
<dbReference type="RefSeq" id="WP_170197508.1">
    <property type="nucleotide sequence ID" value="NZ_JABBNB010000047.1"/>
</dbReference>
<evidence type="ECO:0000256" key="1">
    <source>
        <dbReference type="ARBA" id="ARBA00022448"/>
    </source>
</evidence>
<dbReference type="InterPro" id="IPR027417">
    <property type="entry name" value="P-loop_NTPase"/>
</dbReference>
<evidence type="ECO:0000313" key="7">
    <source>
        <dbReference type="Proteomes" id="UP000550729"/>
    </source>
</evidence>
<keyword evidence="3 6" id="KW-0067">ATP-binding</keyword>
<dbReference type="InterPro" id="IPR003593">
    <property type="entry name" value="AAA+_ATPase"/>
</dbReference>
<dbReference type="GO" id="GO:0042941">
    <property type="term" value="P:D-alanine transmembrane transport"/>
    <property type="evidence" value="ECO:0007669"/>
    <property type="project" value="TreeGrafter"/>
</dbReference>
<dbReference type="InterPro" id="IPR032823">
    <property type="entry name" value="BCA_ABC_TP_C"/>
</dbReference>
<keyword evidence="7" id="KW-1185">Reference proteome</keyword>
<dbReference type="SUPFAM" id="SSF52540">
    <property type="entry name" value="P-loop containing nucleoside triphosphate hydrolases"/>
    <property type="match status" value="1"/>
</dbReference>
<keyword evidence="2" id="KW-0547">Nucleotide-binding</keyword>
<dbReference type="Pfam" id="PF12399">
    <property type="entry name" value="BCA_ABC_TP_C"/>
    <property type="match status" value="1"/>
</dbReference>
<gene>
    <name evidence="6" type="ORF">HH308_27660</name>
</gene>
<dbReference type="GO" id="GO:0005886">
    <property type="term" value="C:plasma membrane"/>
    <property type="evidence" value="ECO:0007669"/>
    <property type="project" value="TreeGrafter"/>
</dbReference>
<dbReference type="Proteomes" id="UP000550729">
    <property type="component" value="Unassembled WGS sequence"/>
</dbReference>
<dbReference type="GO" id="GO:0016887">
    <property type="term" value="F:ATP hydrolysis activity"/>
    <property type="evidence" value="ECO:0007669"/>
    <property type="project" value="InterPro"/>
</dbReference>
<dbReference type="GO" id="GO:0005304">
    <property type="term" value="F:L-valine transmembrane transporter activity"/>
    <property type="evidence" value="ECO:0007669"/>
    <property type="project" value="TreeGrafter"/>
</dbReference>
<dbReference type="AlphaFoldDB" id="A0A848L2C7"/>
<keyword evidence="1" id="KW-0813">Transport</keyword>
<dbReference type="PROSITE" id="PS00211">
    <property type="entry name" value="ABC_TRANSPORTER_1"/>
    <property type="match status" value="1"/>
</dbReference>
<dbReference type="GO" id="GO:0015808">
    <property type="term" value="P:L-alanine transport"/>
    <property type="evidence" value="ECO:0007669"/>
    <property type="project" value="TreeGrafter"/>
</dbReference>
<accession>A0A848L2C7</accession>
<evidence type="ECO:0000256" key="2">
    <source>
        <dbReference type="ARBA" id="ARBA00022741"/>
    </source>
</evidence>
<name>A0A848L2C7_9ACTN</name>
<evidence type="ECO:0000259" key="5">
    <source>
        <dbReference type="PROSITE" id="PS50893"/>
    </source>
</evidence>
<proteinExistence type="predicted"/>
<sequence length="353" mass="38304">MRHRRSDDWTSDSVQQPRPGEVRQQTYAAPEVHGERPADPPPSPEPVRTQAITPEPVDTPDTTVIVDPAAIDPALADPEAVAGIVAPQREMASAEGETLLEVDGITVEFGGLAALDDVSFDIKRGEILGLIGPNGAGKTTCFNAITGVYRPSRGTVVFDGKLLGKVKQHQITRLGIARTFQNVRLWGEMTALENVAVGTDARHKTSVVGAVFRTPRHYREEHDAVDRGMALLEFVGIASRAAEKASNLSYGDQRRLEIARALATEPKLLCLDEPAAGFNPREKAALMDLIRKIRDDGYTVLLIEHDMRLVMGVTDRIVVLEFGRKIADGTPAEVRENPAVIAAYLGVPDDDIA</sequence>
<dbReference type="InterPro" id="IPR017871">
    <property type="entry name" value="ABC_transporter-like_CS"/>
</dbReference>
<evidence type="ECO:0000256" key="3">
    <source>
        <dbReference type="ARBA" id="ARBA00022840"/>
    </source>
</evidence>
<comment type="caution">
    <text evidence="6">The sequence shown here is derived from an EMBL/GenBank/DDBJ whole genome shotgun (WGS) entry which is preliminary data.</text>
</comment>
<dbReference type="InterPro" id="IPR051120">
    <property type="entry name" value="ABC_AA/LPS_Transport"/>
</dbReference>
<dbReference type="InterPro" id="IPR003439">
    <property type="entry name" value="ABC_transporter-like_ATP-bd"/>
</dbReference>
<dbReference type="EMBL" id="JABBNB010000047">
    <property type="protein sequence ID" value="NMO05004.1"/>
    <property type="molecule type" value="Genomic_DNA"/>
</dbReference>
<dbReference type="GO" id="GO:0015188">
    <property type="term" value="F:L-isoleucine transmembrane transporter activity"/>
    <property type="evidence" value="ECO:0007669"/>
    <property type="project" value="TreeGrafter"/>
</dbReference>
<dbReference type="GO" id="GO:0015192">
    <property type="term" value="F:L-phenylalanine transmembrane transporter activity"/>
    <property type="evidence" value="ECO:0007669"/>
    <property type="project" value="TreeGrafter"/>
</dbReference>
<dbReference type="Pfam" id="PF00005">
    <property type="entry name" value="ABC_tran"/>
    <property type="match status" value="1"/>
</dbReference>
<dbReference type="SMART" id="SM00382">
    <property type="entry name" value="AAA"/>
    <property type="match status" value="1"/>
</dbReference>
<dbReference type="PANTHER" id="PTHR45772">
    <property type="entry name" value="CONSERVED COMPONENT OF ABC TRANSPORTER FOR NATURAL AMINO ACIDS-RELATED"/>
    <property type="match status" value="1"/>
</dbReference>
<organism evidence="6 7">
    <name type="scientific">Gordonia asplenii</name>
    <dbReference type="NCBI Taxonomy" id="2725283"/>
    <lineage>
        <taxon>Bacteria</taxon>
        <taxon>Bacillati</taxon>
        <taxon>Actinomycetota</taxon>
        <taxon>Actinomycetes</taxon>
        <taxon>Mycobacteriales</taxon>
        <taxon>Gordoniaceae</taxon>
        <taxon>Gordonia</taxon>
    </lineage>
</organism>
<dbReference type="FunFam" id="3.40.50.300:FF:000421">
    <property type="entry name" value="Branched-chain amino acid ABC transporter ATP-binding protein"/>
    <property type="match status" value="1"/>
</dbReference>
<dbReference type="PROSITE" id="PS50893">
    <property type="entry name" value="ABC_TRANSPORTER_2"/>
    <property type="match status" value="1"/>
</dbReference>
<dbReference type="GO" id="GO:0005524">
    <property type="term" value="F:ATP binding"/>
    <property type="evidence" value="ECO:0007669"/>
    <property type="project" value="UniProtKB-KW"/>
</dbReference>
<reference evidence="6 7" key="1">
    <citation type="submission" date="2020-04" db="EMBL/GenBank/DDBJ databases">
        <title>Gordonia sp. nov. TBRC 11910.</title>
        <authorList>
            <person name="Suriyachadkun C."/>
        </authorList>
    </citation>
    <scope>NUCLEOTIDE SEQUENCE [LARGE SCALE GENOMIC DNA]</scope>
    <source>
        <strain evidence="6 7">TBRC 11910</strain>
    </source>
</reference>
<evidence type="ECO:0000313" key="6">
    <source>
        <dbReference type="EMBL" id="NMO05004.1"/>
    </source>
</evidence>
<dbReference type="GO" id="GO:1903806">
    <property type="term" value="P:L-isoleucine import across plasma membrane"/>
    <property type="evidence" value="ECO:0007669"/>
    <property type="project" value="TreeGrafter"/>
</dbReference>